<sequence>MLGAAVDERVDAHRHPFRVFMHQQFAAVGFRRTVTKLVHFAEFPTGINVQ</sequence>
<protein>
    <submittedName>
        <fullName evidence="1">Uncharacterized protein</fullName>
    </submittedName>
</protein>
<comment type="caution">
    <text evidence="1">The sequence shown here is derived from an EMBL/GenBank/DDBJ whole genome shotgun (WGS) entry which is preliminary data.</text>
</comment>
<name>A0A645JUG1_9ZZZZ</name>
<dbReference type="EMBL" id="VSSQ01141567">
    <property type="protein sequence ID" value="MPN62893.1"/>
    <property type="molecule type" value="Genomic_DNA"/>
</dbReference>
<gene>
    <name evidence="1" type="ORF">SDC9_210646</name>
</gene>
<evidence type="ECO:0000313" key="1">
    <source>
        <dbReference type="EMBL" id="MPN62893.1"/>
    </source>
</evidence>
<dbReference type="AlphaFoldDB" id="A0A645JUG1"/>
<reference evidence="1" key="1">
    <citation type="submission" date="2019-08" db="EMBL/GenBank/DDBJ databases">
        <authorList>
            <person name="Kucharzyk K."/>
            <person name="Murdoch R.W."/>
            <person name="Higgins S."/>
            <person name="Loffler F."/>
        </authorList>
    </citation>
    <scope>NUCLEOTIDE SEQUENCE</scope>
</reference>
<organism evidence="1">
    <name type="scientific">bioreactor metagenome</name>
    <dbReference type="NCBI Taxonomy" id="1076179"/>
    <lineage>
        <taxon>unclassified sequences</taxon>
        <taxon>metagenomes</taxon>
        <taxon>ecological metagenomes</taxon>
    </lineage>
</organism>
<accession>A0A645JUG1</accession>
<proteinExistence type="predicted"/>